<comment type="caution">
    <text evidence="3">The sequence shown here is derived from an EMBL/GenBank/DDBJ whole genome shotgun (WGS) entry which is preliminary data.</text>
</comment>
<dbReference type="EMBL" id="JAIXMP010000034">
    <property type="protein sequence ID" value="KAI9249686.1"/>
    <property type="molecule type" value="Genomic_DNA"/>
</dbReference>
<feature type="compositionally biased region" description="Basic and acidic residues" evidence="1">
    <location>
        <begin position="128"/>
        <end position="137"/>
    </location>
</feature>
<evidence type="ECO:0000256" key="1">
    <source>
        <dbReference type="SAM" id="MobiDB-lite"/>
    </source>
</evidence>
<sequence>MVKIAGKDVLATWKIIVAGIAAPMLYGFYAAIYFGYLLKRKPELTLQTKMIRACMVWAIQPILHYILMRLGDSGIDIYKSIKPLFLAVRNPEVGQILRVMRNDLSRDITSFVHEHQDIFFPGVKEQVHSHHDDEKPSLTKKKSFIHRGK</sequence>
<feature type="transmembrane region" description="Helical" evidence="2">
    <location>
        <begin position="15"/>
        <end position="38"/>
    </location>
</feature>
<organism evidence="3 4">
    <name type="scientific">Phascolomyces articulosus</name>
    <dbReference type="NCBI Taxonomy" id="60185"/>
    <lineage>
        <taxon>Eukaryota</taxon>
        <taxon>Fungi</taxon>
        <taxon>Fungi incertae sedis</taxon>
        <taxon>Mucoromycota</taxon>
        <taxon>Mucoromycotina</taxon>
        <taxon>Mucoromycetes</taxon>
        <taxon>Mucorales</taxon>
        <taxon>Lichtheimiaceae</taxon>
        <taxon>Phascolomyces</taxon>
    </lineage>
</organism>
<proteinExistence type="predicted"/>
<protein>
    <submittedName>
        <fullName evidence="3">Uncharacterized protein</fullName>
    </submittedName>
</protein>
<keyword evidence="2" id="KW-1133">Transmembrane helix</keyword>
<keyword evidence="2" id="KW-0472">Membrane</keyword>
<dbReference type="GO" id="GO:0004366">
    <property type="term" value="F:glycerol-3-phosphate O-acyltransferase activity"/>
    <property type="evidence" value="ECO:0007669"/>
    <property type="project" value="TreeGrafter"/>
</dbReference>
<evidence type="ECO:0000313" key="4">
    <source>
        <dbReference type="Proteomes" id="UP001209540"/>
    </source>
</evidence>
<dbReference type="GO" id="GO:0016287">
    <property type="term" value="F:glycerone-phosphate O-acyltransferase activity"/>
    <property type="evidence" value="ECO:0007669"/>
    <property type="project" value="TreeGrafter"/>
</dbReference>
<name>A0AAD5JR06_9FUNG</name>
<dbReference type="GO" id="GO:0008654">
    <property type="term" value="P:phospholipid biosynthetic process"/>
    <property type="evidence" value="ECO:0007669"/>
    <property type="project" value="TreeGrafter"/>
</dbReference>
<dbReference type="InterPro" id="IPR052744">
    <property type="entry name" value="GPAT/DAPAT"/>
</dbReference>
<feature type="compositionally biased region" description="Basic residues" evidence="1">
    <location>
        <begin position="138"/>
        <end position="149"/>
    </location>
</feature>
<gene>
    <name evidence="3" type="ORF">BDA99DRAFT_215572</name>
</gene>
<dbReference type="PANTHER" id="PTHR31605:SF0">
    <property type="entry name" value="GLYCEROL-3-PHOSPHATE O-ACYLTRANSFERASE 1"/>
    <property type="match status" value="1"/>
</dbReference>
<reference evidence="3" key="2">
    <citation type="submission" date="2023-02" db="EMBL/GenBank/DDBJ databases">
        <authorList>
            <consortium name="DOE Joint Genome Institute"/>
            <person name="Mondo S.J."/>
            <person name="Chang Y."/>
            <person name="Wang Y."/>
            <person name="Ahrendt S."/>
            <person name="Andreopoulos W."/>
            <person name="Barry K."/>
            <person name="Beard J."/>
            <person name="Benny G.L."/>
            <person name="Blankenship S."/>
            <person name="Bonito G."/>
            <person name="Cuomo C."/>
            <person name="Desiro A."/>
            <person name="Gervers K.A."/>
            <person name="Hundley H."/>
            <person name="Kuo A."/>
            <person name="LaButti K."/>
            <person name="Lang B.F."/>
            <person name="Lipzen A."/>
            <person name="O'Donnell K."/>
            <person name="Pangilinan J."/>
            <person name="Reynolds N."/>
            <person name="Sandor L."/>
            <person name="Smith M.W."/>
            <person name="Tsang A."/>
            <person name="Grigoriev I.V."/>
            <person name="Stajich J.E."/>
            <person name="Spatafora J.W."/>
        </authorList>
    </citation>
    <scope>NUCLEOTIDE SEQUENCE</scope>
    <source>
        <strain evidence="3">RSA 2281</strain>
    </source>
</reference>
<reference evidence="3" key="1">
    <citation type="journal article" date="2022" name="IScience">
        <title>Evolution of zygomycete secretomes and the origins of terrestrial fungal ecologies.</title>
        <authorList>
            <person name="Chang Y."/>
            <person name="Wang Y."/>
            <person name="Mondo S."/>
            <person name="Ahrendt S."/>
            <person name="Andreopoulos W."/>
            <person name="Barry K."/>
            <person name="Beard J."/>
            <person name="Benny G.L."/>
            <person name="Blankenship S."/>
            <person name="Bonito G."/>
            <person name="Cuomo C."/>
            <person name="Desiro A."/>
            <person name="Gervers K.A."/>
            <person name="Hundley H."/>
            <person name="Kuo A."/>
            <person name="LaButti K."/>
            <person name="Lang B.F."/>
            <person name="Lipzen A."/>
            <person name="O'Donnell K."/>
            <person name="Pangilinan J."/>
            <person name="Reynolds N."/>
            <person name="Sandor L."/>
            <person name="Smith M.E."/>
            <person name="Tsang A."/>
            <person name="Grigoriev I.V."/>
            <person name="Stajich J.E."/>
            <person name="Spatafora J.W."/>
        </authorList>
    </citation>
    <scope>NUCLEOTIDE SEQUENCE</scope>
    <source>
        <strain evidence="3">RSA 2281</strain>
    </source>
</reference>
<accession>A0AAD5JR06</accession>
<dbReference type="AlphaFoldDB" id="A0AAD5JR06"/>
<evidence type="ECO:0000313" key="3">
    <source>
        <dbReference type="EMBL" id="KAI9249686.1"/>
    </source>
</evidence>
<feature type="region of interest" description="Disordered" evidence="1">
    <location>
        <begin position="128"/>
        <end position="149"/>
    </location>
</feature>
<dbReference type="Proteomes" id="UP001209540">
    <property type="component" value="Unassembled WGS sequence"/>
</dbReference>
<evidence type="ECO:0000256" key="2">
    <source>
        <dbReference type="SAM" id="Phobius"/>
    </source>
</evidence>
<keyword evidence="2" id="KW-0812">Transmembrane</keyword>
<keyword evidence="4" id="KW-1185">Reference proteome</keyword>
<dbReference type="PANTHER" id="PTHR31605">
    <property type="entry name" value="GLYCEROL-3-PHOSPHATE O-ACYLTRANSFERASE 1"/>
    <property type="match status" value="1"/>
</dbReference>